<dbReference type="Proteomes" id="UP001500016">
    <property type="component" value="Unassembled WGS sequence"/>
</dbReference>
<feature type="region of interest" description="Disordered" evidence="1">
    <location>
        <begin position="178"/>
        <end position="205"/>
    </location>
</feature>
<evidence type="ECO:0000256" key="2">
    <source>
        <dbReference type="SAM" id="Phobius"/>
    </source>
</evidence>
<organism evidence="3 4">
    <name type="scientific">Streptomyces albiaxialis</name>
    <dbReference type="NCBI Taxonomy" id="329523"/>
    <lineage>
        <taxon>Bacteria</taxon>
        <taxon>Bacillati</taxon>
        <taxon>Actinomycetota</taxon>
        <taxon>Actinomycetes</taxon>
        <taxon>Kitasatosporales</taxon>
        <taxon>Streptomycetaceae</taxon>
        <taxon>Streptomyces</taxon>
    </lineage>
</organism>
<keyword evidence="2" id="KW-1133">Transmembrane helix</keyword>
<evidence type="ECO:0000313" key="4">
    <source>
        <dbReference type="Proteomes" id="UP001500016"/>
    </source>
</evidence>
<accession>A0ABN2VWV2</accession>
<keyword evidence="4" id="KW-1185">Reference proteome</keyword>
<keyword evidence="2" id="KW-0472">Membrane</keyword>
<evidence type="ECO:0000313" key="3">
    <source>
        <dbReference type="EMBL" id="GAA2073510.1"/>
    </source>
</evidence>
<feature type="region of interest" description="Disordered" evidence="1">
    <location>
        <begin position="1"/>
        <end position="24"/>
    </location>
</feature>
<protein>
    <recommendedName>
        <fullName evidence="5">Integral membrane protein</fullName>
    </recommendedName>
</protein>
<keyword evidence="2" id="KW-0812">Transmembrane</keyword>
<gene>
    <name evidence="3" type="ORF">GCM10009801_26880</name>
</gene>
<evidence type="ECO:0008006" key="5">
    <source>
        <dbReference type="Google" id="ProtNLM"/>
    </source>
</evidence>
<sequence>MAEATVVETVGGTAPGTAPGSDGPAPLPAVRKWATGWAAGVAQALGAALLLISEFVREDVTALGEKVRAGARLPSYAEDFPRLQDSLGDQGWYRLARDASDALTLHEPRAALWAAVCAALVVRFNREGPPRTQCVLSLLGAAYCVVLALAGIPYFALAGFALPFALVLGGVAVAAATRREPREPWGPQESRESPEPPETRDTPPG</sequence>
<evidence type="ECO:0000256" key="1">
    <source>
        <dbReference type="SAM" id="MobiDB-lite"/>
    </source>
</evidence>
<proteinExistence type="predicted"/>
<comment type="caution">
    <text evidence="3">The sequence shown here is derived from an EMBL/GenBank/DDBJ whole genome shotgun (WGS) entry which is preliminary data.</text>
</comment>
<dbReference type="EMBL" id="BAAAPE010000007">
    <property type="protein sequence ID" value="GAA2073510.1"/>
    <property type="molecule type" value="Genomic_DNA"/>
</dbReference>
<feature type="transmembrane region" description="Helical" evidence="2">
    <location>
        <begin position="134"/>
        <end position="154"/>
    </location>
</feature>
<name>A0ABN2VWV2_9ACTN</name>
<dbReference type="RefSeq" id="WP_344527526.1">
    <property type="nucleotide sequence ID" value="NZ_BAAAPE010000007.1"/>
</dbReference>
<feature type="compositionally biased region" description="Low complexity" evidence="1">
    <location>
        <begin position="1"/>
        <end position="20"/>
    </location>
</feature>
<reference evidence="3 4" key="1">
    <citation type="journal article" date="2019" name="Int. J. Syst. Evol. Microbiol.">
        <title>The Global Catalogue of Microorganisms (GCM) 10K type strain sequencing project: providing services to taxonomists for standard genome sequencing and annotation.</title>
        <authorList>
            <consortium name="The Broad Institute Genomics Platform"/>
            <consortium name="The Broad Institute Genome Sequencing Center for Infectious Disease"/>
            <person name="Wu L."/>
            <person name="Ma J."/>
        </authorList>
    </citation>
    <scope>NUCLEOTIDE SEQUENCE [LARGE SCALE GENOMIC DNA]</scope>
    <source>
        <strain evidence="3 4">JCM 15478</strain>
    </source>
</reference>